<keyword evidence="3 5" id="KW-0378">Hydrolase</keyword>
<protein>
    <recommendedName>
        <fullName evidence="5">GPN-loop GTPase 2</fullName>
    </recommendedName>
</protein>
<dbReference type="Proteomes" id="UP000242474">
    <property type="component" value="Unassembled WGS sequence"/>
</dbReference>
<sequence>MPFGQVVVGPPGSGKTTYCHGMQQFLNALGRKTIVVNLDPANGNTPYSSAVNIEDLITLQDAMEEYQLGPNGGMVYCMEYLEKNMGWLGEKLKPFADDEYYFIFDCPGQVELYTHNESIRTIVRRLEKQDYRLACVHLVDASYCTEAAKFISVLLLSLTTMSMLEMPHVNVLAKIDLLGQFGQLDFNLEYYTSVMDLDYLLYHLNEREPSARFGDLNRAICGLIEDFSLVGFSTLCVSDKHSVAMLLKEIDKANGYIFGALTEGNESILLAADSTDALAEARDAQERYGILKDGGIIADDGKTDGARAPQLCAMMDTLKIVEHKEMAPASSK</sequence>
<evidence type="ECO:0000256" key="3">
    <source>
        <dbReference type="ARBA" id="ARBA00022801"/>
    </source>
</evidence>
<evidence type="ECO:0000256" key="1">
    <source>
        <dbReference type="ARBA" id="ARBA00005290"/>
    </source>
</evidence>
<dbReference type="PANTHER" id="PTHR21231:SF3">
    <property type="entry name" value="GPN-LOOP GTPASE 2"/>
    <property type="match status" value="1"/>
</dbReference>
<evidence type="ECO:0000313" key="7">
    <source>
        <dbReference type="Proteomes" id="UP000242474"/>
    </source>
</evidence>
<dbReference type="FunFam" id="3.40.50.300:FF:000338">
    <property type="entry name" value="GPN-loop GTPase 2"/>
    <property type="match status" value="1"/>
</dbReference>
<dbReference type="GO" id="GO:0005737">
    <property type="term" value="C:cytoplasm"/>
    <property type="evidence" value="ECO:0007669"/>
    <property type="project" value="TreeGrafter"/>
</dbReference>
<dbReference type="InterPro" id="IPR004130">
    <property type="entry name" value="Gpn"/>
</dbReference>
<dbReference type="Pfam" id="PF03029">
    <property type="entry name" value="ATP_bind_1"/>
    <property type="match status" value="1"/>
</dbReference>
<organism evidence="6 7">
    <name type="scientific">Coemansia reversa (strain ATCC 12441 / NRRL 1564)</name>
    <dbReference type="NCBI Taxonomy" id="763665"/>
    <lineage>
        <taxon>Eukaryota</taxon>
        <taxon>Fungi</taxon>
        <taxon>Fungi incertae sedis</taxon>
        <taxon>Zoopagomycota</taxon>
        <taxon>Kickxellomycotina</taxon>
        <taxon>Kickxellomycetes</taxon>
        <taxon>Kickxellales</taxon>
        <taxon>Kickxellaceae</taxon>
        <taxon>Coemansia</taxon>
    </lineage>
</organism>
<dbReference type="InterPro" id="IPR030231">
    <property type="entry name" value="Gpn2"/>
</dbReference>
<comment type="similarity">
    <text evidence="1 5">Belongs to the GPN-loop GTPase family.</text>
</comment>
<dbReference type="Gene3D" id="3.40.50.300">
    <property type="entry name" value="P-loop containing nucleotide triphosphate hydrolases"/>
    <property type="match status" value="1"/>
</dbReference>
<dbReference type="STRING" id="763665.A0A2G5BIP6"/>
<evidence type="ECO:0000256" key="5">
    <source>
        <dbReference type="RuleBase" id="RU365059"/>
    </source>
</evidence>
<gene>
    <name evidence="6" type="ORF">COEREDRAFT_79405</name>
</gene>
<accession>A0A2G5BIP6</accession>
<evidence type="ECO:0000313" key="6">
    <source>
        <dbReference type="EMBL" id="PIA18851.1"/>
    </source>
</evidence>
<dbReference type="EMBL" id="KZ303488">
    <property type="protein sequence ID" value="PIA18851.1"/>
    <property type="molecule type" value="Genomic_DNA"/>
</dbReference>
<keyword evidence="4 5" id="KW-0342">GTP-binding</keyword>
<evidence type="ECO:0000256" key="4">
    <source>
        <dbReference type="ARBA" id="ARBA00023134"/>
    </source>
</evidence>
<dbReference type="CDD" id="cd17871">
    <property type="entry name" value="GPN2"/>
    <property type="match status" value="1"/>
</dbReference>
<evidence type="ECO:0000256" key="2">
    <source>
        <dbReference type="ARBA" id="ARBA00022741"/>
    </source>
</evidence>
<dbReference type="PANTHER" id="PTHR21231">
    <property type="entry name" value="XPA-BINDING PROTEIN 1-RELATED"/>
    <property type="match status" value="1"/>
</dbReference>
<reference evidence="6 7" key="1">
    <citation type="journal article" date="2015" name="Genome Biol. Evol.">
        <title>Phylogenomic analyses indicate that early fungi evolved digesting cell walls of algal ancestors of land plants.</title>
        <authorList>
            <person name="Chang Y."/>
            <person name="Wang S."/>
            <person name="Sekimoto S."/>
            <person name="Aerts A.L."/>
            <person name="Choi C."/>
            <person name="Clum A."/>
            <person name="LaButti K.M."/>
            <person name="Lindquist E.A."/>
            <person name="Yee Ngan C."/>
            <person name="Ohm R.A."/>
            <person name="Salamov A.A."/>
            <person name="Grigoriev I.V."/>
            <person name="Spatafora J.W."/>
            <person name="Berbee M.L."/>
        </authorList>
    </citation>
    <scope>NUCLEOTIDE SEQUENCE [LARGE SCALE GENOMIC DNA]</scope>
    <source>
        <strain evidence="6 7">NRRL 1564</strain>
    </source>
</reference>
<dbReference type="InterPro" id="IPR027417">
    <property type="entry name" value="P-loop_NTPase"/>
</dbReference>
<dbReference type="GO" id="GO:0003924">
    <property type="term" value="F:GTPase activity"/>
    <property type="evidence" value="ECO:0007669"/>
    <property type="project" value="TreeGrafter"/>
</dbReference>
<dbReference type="OrthoDB" id="5839at2759"/>
<comment type="function">
    <text evidence="5">Small GTPase required for proper localization of RNA polymerase II and III (RNAPII and RNAPIII). May act at an RNAP assembly step prior to nuclear import.</text>
</comment>
<proteinExistence type="inferred from homology"/>
<comment type="subunit">
    <text evidence="5">Binds to RNA polymerase II (RNAPII).</text>
</comment>
<dbReference type="GO" id="GO:0005525">
    <property type="term" value="F:GTP binding"/>
    <property type="evidence" value="ECO:0007669"/>
    <property type="project" value="UniProtKB-KW"/>
</dbReference>
<name>A0A2G5BIP6_COERN</name>
<keyword evidence="2 5" id="KW-0547">Nucleotide-binding</keyword>
<dbReference type="SUPFAM" id="SSF52540">
    <property type="entry name" value="P-loop containing nucleoside triphosphate hydrolases"/>
    <property type="match status" value="1"/>
</dbReference>
<dbReference type="AlphaFoldDB" id="A0A2G5BIP6"/>
<keyword evidence="7" id="KW-1185">Reference proteome</keyword>